<comment type="caution">
    <text evidence="1">The sequence shown here is derived from an EMBL/GenBank/DDBJ whole genome shotgun (WGS) entry which is preliminary data.</text>
</comment>
<dbReference type="EMBL" id="BRLH01000001">
    <property type="protein sequence ID" value="GKX54075.1"/>
    <property type="molecule type" value="Genomic_DNA"/>
</dbReference>
<dbReference type="AlphaFoldDB" id="A0AAV5MW55"/>
<proteinExistence type="predicted"/>
<name>A0AAV5MW55_9GAMM</name>
<gene>
    <name evidence="1" type="ORF">SOASR030_01870</name>
</gene>
<keyword evidence="2" id="KW-1185">Reference proteome</keyword>
<protein>
    <submittedName>
        <fullName evidence="1">Uncharacterized protein</fullName>
    </submittedName>
</protein>
<evidence type="ECO:0000313" key="1">
    <source>
        <dbReference type="EMBL" id="GKX54075.1"/>
    </source>
</evidence>
<evidence type="ECO:0000313" key="2">
    <source>
        <dbReference type="Proteomes" id="UP001058124"/>
    </source>
</evidence>
<dbReference type="RefSeq" id="WP_027275811.1">
    <property type="nucleotide sequence ID" value="NZ_BRLH01000001.1"/>
</dbReference>
<reference evidence="1" key="1">
    <citation type="submission" date="2022-06" db="EMBL/GenBank/DDBJ databases">
        <title>Draft genome sequences of Leminorella grimontii str. JCM5902.</title>
        <authorList>
            <person name="Wakabayashi Y."/>
            <person name="Kojima K."/>
        </authorList>
    </citation>
    <scope>NUCLEOTIDE SEQUENCE</scope>
    <source>
        <strain evidence="1">JCM 5902</strain>
    </source>
</reference>
<organism evidence="1 2">
    <name type="scientific">Leminorella grimontii</name>
    <dbReference type="NCBI Taxonomy" id="82981"/>
    <lineage>
        <taxon>Bacteria</taxon>
        <taxon>Pseudomonadati</taxon>
        <taxon>Pseudomonadota</taxon>
        <taxon>Gammaproteobacteria</taxon>
        <taxon>Enterobacterales</taxon>
        <taxon>Budviciaceae</taxon>
        <taxon>Leminorella</taxon>
    </lineage>
</organism>
<sequence>MNINQPNNKPVTQLQRVIDIATRGSFTLTEIQRQIRKEFGLHDQETSISARIREATQCGYRKTRQAFKNEKTGRVHYRYQLTKRADL</sequence>
<accession>A0AAV5MW55</accession>
<dbReference type="Proteomes" id="UP001058124">
    <property type="component" value="Unassembled WGS sequence"/>
</dbReference>